<proteinExistence type="predicted"/>
<feature type="chain" id="PRO_5039256435" description="Lipoprotein" evidence="1">
    <location>
        <begin position="20"/>
        <end position="240"/>
    </location>
</feature>
<protein>
    <recommendedName>
        <fullName evidence="4">Lipoprotein</fullName>
    </recommendedName>
</protein>
<sequence>MKKVSLFILLMVCMFTLSGCLYPENRLAQNQVPYPDQLASVQSAVNQYKKDTNGLLPIKTRDEKTPMYQRYPVDFTKLTPKYMSDAPGNAYESGGPFQYVIMDAETNPTIKLIDLHTTDKLRDVKLQIDMYKDNNTYPAIKKVITDGVYMLNYKKMGFKEEPYVISPYSHKNLPIVMGADGQLYIDYSVDLYEQLKKSKKQYKEGDDIRDLLYTNSPFVPAYSLPYTVKNGEPVFKTNNH</sequence>
<evidence type="ECO:0000256" key="1">
    <source>
        <dbReference type="SAM" id="SignalP"/>
    </source>
</evidence>
<dbReference type="AlphaFoldDB" id="A0A940SI80"/>
<gene>
    <name evidence="2" type="ORF">J5Y03_03340</name>
</gene>
<organism evidence="2 3">
    <name type="scientific">Gottfriedia endophytica</name>
    <dbReference type="NCBI Taxonomy" id="2820819"/>
    <lineage>
        <taxon>Bacteria</taxon>
        <taxon>Bacillati</taxon>
        <taxon>Bacillota</taxon>
        <taxon>Bacilli</taxon>
        <taxon>Bacillales</taxon>
        <taxon>Bacillaceae</taxon>
        <taxon>Gottfriedia</taxon>
    </lineage>
</organism>
<name>A0A940SI80_9BACI</name>
<dbReference type="PROSITE" id="PS51257">
    <property type="entry name" value="PROKAR_LIPOPROTEIN"/>
    <property type="match status" value="1"/>
</dbReference>
<evidence type="ECO:0000313" key="3">
    <source>
        <dbReference type="Proteomes" id="UP000682134"/>
    </source>
</evidence>
<reference evidence="2" key="1">
    <citation type="submission" date="2021-04" db="EMBL/GenBank/DDBJ databases">
        <title>Genome seq and assembly of Bacillus sp.</title>
        <authorList>
            <person name="Chhetri G."/>
        </authorList>
    </citation>
    <scope>NUCLEOTIDE SEQUENCE</scope>
    <source>
        <strain evidence="2">RG28</strain>
    </source>
</reference>
<keyword evidence="3" id="KW-1185">Reference proteome</keyword>
<keyword evidence="1" id="KW-0732">Signal</keyword>
<dbReference type="Proteomes" id="UP000682134">
    <property type="component" value="Unassembled WGS sequence"/>
</dbReference>
<accession>A0A940SI80</accession>
<comment type="caution">
    <text evidence="2">The sequence shown here is derived from an EMBL/GenBank/DDBJ whole genome shotgun (WGS) entry which is preliminary data.</text>
</comment>
<dbReference type="EMBL" id="JAGIYQ010000002">
    <property type="protein sequence ID" value="MBP0724216.1"/>
    <property type="molecule type" value="Genomic_DNA"/>
</dbReference>
<feature type="signal peptide" evidence="1">
    <location>
        <begin position="1"/>
        <end position="19"/>
    </location>
</feature>
<evidence type="ECO:0008006" key="4">
    <source>
        <dbReference type="Google" id="ProtNLM"/>
    </source>
</evidence>
<dbReference type="RefSeq" id="WP_209402517.1">
    <property type="nucleotide sequence ID" value="NZ_JAGIYQ010000002.1"/>
</dbReference>
<evidence type="ECO:0000313" key="2">
    <source>
        <dbReference type="EMBL" id="MBP0724216.1"/>
    </source>
</evidence>